<feature type="transmembrane region" description="Helical" evidence="2">
    <location>
        <begin position="6"/>
        <end position="28"/>
    </location>
</feature>
<dbReference type="SUPFAM" id="SSF53850">
    <property type="entry name" value="Periplasmic binding protein-like II"/>
    <property type="match status" value="1"/>
</dbReference>
<dbReference type="EMBL" id="CP002801">
    <property type="protein sequence ID" value="AEH08070.1"/>
    <property type="molecule type" value="Genomic_DNA"/>
</dbReference>
<dbReference type="InterPro" id="IPR050811">
    <property type="entry name" value="Phosphate_ABC_transporter"/>
</dbReference>
<evidence type="ECO:0000256" key="2">
    <source>
        <dbReference type="SAM" id="Phobius"/>
    </source>
</evidence>
<dbReference type="PANTHER" id="PTHR30570:SF1">
    <property type="entry name" value="PHOSPHATE-BINDING PROTEIN PSTS"/>
    <property type="match status" value="1"/>
</dbReference>
<dbReference type="KEGG" id="fsy:FsymDg_0528"/>
<dbReference type="AlphaFoldDB" id="F8B6A0"/>
<evidence type="ECO:0000313" key="4">
    <source>
        <dbReference type="EMBL" id="AEH08070.1"/>
    </source>
</evidence>
<reference evidence="4 5" key="1">
    <citation type="submission" date="2011-05" db="EMBL/GenBank/DDBJ databases">
        <title>Complete sequence of chromosome of Frankia symbiont of Datisca glomerata.</title>
        <authorList>
            <consortium name="US DOE Joint Genome Institute"/>
            <person name="Lucas S."/>
            <person name="Han J."/>
            <person name="Lapidus A."/>
            <person name="Cheng J.-F."/>
            <person name="Goodwin L."/>
            <person name="Pitluck S."/>
            <person name="Peters L."/>
            <person name="Mikhailova N."/>
            <person name="Chertkov O."/>
            <person name="Teshima H."/>
            <person name="Han C."/>
            <person name="Tapia R."/>
            <person name="Land M."/>
            <person name="Hauser L."/>
            <person name="Kyrpides N."/>
            <person name="Ivanova N."/>
            <person name="Pagani I."/>
            <person name="Berry A."/>
            <person name="Pawlowski K."/>
            <person name="Persson T."/>
            <person name="Vanden Heuvel B."/>
            <person name="Benson D."/>
            <person name="Woyke T."/>
        </authorList>
    </citation>
    <scope>NUCLEOTIDE SEQUENCE [LARGE SCALE GENOMIC DNA]</scope>
    <source>
        <strain evidence="5">4085684</strain>
    </source>
</reference>
<accession>F8B6A0</accession>
<dbReference type="HOGENOM" id="CLU_031524_0_0_11"/>
<dbReference type="eggNOG" id="COG0226">
    <property type="taxonomic scope" value="Bacteria"/>
</dbReference>
<protein>
    <submittedName>
        <fullName evidence="4">Putative phosphate binding ABC transporter</fullName>
    </submittedName>
</protein>
<dbReference type="InterPro" id="IPR024370">
    <property type="entry name" value="PBP_domain"/>
</dbReference>
<gene>
    <name evidence="4" type="ordered locus">FsymDg_0528</name>
</gene>
<keyword evidence="5" id="KW-1185">Reference proteome</keyword>
<dbReference type="Pfam" id="PF12849">
    <property type="entry name" value="PBP_like_2"/>
    <property type="match status" value="1"/>
</dbReference>
<dbReference type="PANTHER" id="PTHR30570">
    <property type="entry name" value="PERIPLASMIC PHOSPHATE BINDING COMPONENT OF PHOSPHATE ABC TRANSPORTER"/>
    <property type="match status" value="1"/>
</dbReference>
<evidence type="ECO:0000256" key="1">
    <source>
        <dbReference type="ARBA" id="ARBA00022729"/>
    </source>
</evidence>
<keyword evidence="2" id="KW-1133">Transmembrane helix</keyword>
<keyword evidence="2" id="KW-0472">Membrane</keyword>
<organism evidence="4 5">
    <name type="scientific">Candidatus Protofrankia datiscae</name>
    <dbReference type="NCBI Taxonomy" id="2716812"/>
    <lineage>
        <taxon>Bacteria</taxon>
        <taxon>Bacillati</taxon>
        <taxon>Actinomycetota</taxon>
        <taxon>Actinomycetes</taxon>
        <taxon>Frankiales</taxon>
        <taxon>Frankiaceae</taxon>
        <taxon>Protofrankia</taxon>
    </lineage>
</organism>
<evidence type="ECO:0000259" key="3">
    <source>
        <dbReference type="Pfam" id="PF12849"/>
    </source>
</evidence>
<dbReference type="RefSeq" id="WP_013872058.1">
    <property type="nucleotide sequence ID" value="NC_015656.1"/>
</dbReference>
<proteinExistence type="predicted"/>
<keyword evidence="1" id="KW-0732">Signal</keyword>
<dbReference type="Gene3D" id="3.40.190.10">
    <property type="entry name" value="Periplasmic binding protein-like II"/>
    <property type="match status" value="2"/>
</dbReference>
<feature type="domain" description="PBP" evidence="3">
    <location>
        <begin position="226"/>
        <end position="478"/>
    </location>
</feature>
<dbReference type="Proteomes" id="UP000001549">
    <property type="component" value="Chromosome"/>
</dbReference>
<evidence type="ECO:0000313" key="5">
    <source>
        <dbReference type="Proteomes" id="UP000001549"/>
    </source>
</evidence>
<sequence length="505" mass="54589">MGWLSTENIVAVLTAVLGIVASFAVVWYERRVPHRRRIGYRVQMDTPIGSDNRGGQSQVDTRLGLFNDLPDMSDGTLVLLRIENDGAEGITDTDYTSNGLTVVFTERTVRGVAVTQSDAEHLMDHFAPPGAMRHSGSMIHLPRVPLNRGQHYKLLVLLTGGRVGLGVRVTGGIRDGKVEPNRSTTVDDTPPLFSGPARWITILLTLCVTALAVIVVRRDVPPPIGCATGKLTIIGSTAFAPVVREIAEKYESECPETRITVSPRGSNEGIQELAEAATETADGPPAVISVYDGSKPAGYPQMMGERIGISAFALVVNDSVSTVDLTVDQIRMIYRGDILNWSQVGGPDLPVLLVSRDANSGTRDLFRRRILDGLGEPALTSLDCEHRNSPQDRVVRCELDSTERVLRTVAKLPGAIGYSELQAAVAAGGLHALRINGQTPSIEAIGDDSYPFTEIEYAYTYGQPPTGSLTASFLNYLTRGGGQDVMKAHGHLPCYSPEGFRRCQQ</sequence>
<name>F8B6A0_9ACTN</name>
<dbReference type="STRING" id="656024.FsymDg_0528"/>
<keyword evidence="2" id="KW-0812">Transmembrane</keyword>